<accession>A0ABP7V809</accession>
<evidence type="ECO:0000313" key="2">
    <source>
        <dbReference type="EMBL" id="GAA4061570.1"/>
    </source>
</evidence>
<feature type="transmembrane region" description="Helical" evidence="1">
    <location>
        <begin position="149"/>
        <end position="172"/>
    </location>
</feature>
<dbReference type="Pfam" id="PF24124">
    <property type="entry name" value="YphA"/>
    <property type="match status" value="1"/>
</dbReference>
<dbReference type="Proteomes" id="UP001501734">
    <property type="component" value="Unassembled WGS sequence"/>
</dbReference>
<feature type="transmembrane region" description="Helical" evidence="1">
    <location>
        <begin position="97"/>
        <end position="119"/>
    </location>
</feature>
<feature type="transmembrane region" description="Helical" evidence="1">
    <location>
        <begin position="49"/>
        <end position="67"/>
    </location>
</feature>
<name>A0ABP7V809_9BACI</name>
<feature type="transmembrane region" description="Helical" evidence="1">
    <location>
        <begin position="74"/>
        <end position="91"/>
    </location>
</feature>
<keyword evidence="1" id="KW-1133">Transmembrane helix</keyword>
<comment type="caution">
    <text evidence="2">The sequence shown here is derived from an EMBL/GenBank/DDBJ whole genome shotgun (WGS) entry which is preliminary data.</text>
</comment>
<organism evidence="2 3">
    <name type="scientific">Amphibacillus indicireducens</name>
    <dbReference type="NCBI Taxonomy" id="1076330"/>
    <lineage>
        <taxon>Bacteria</taxon>
        <taxon>Bacillati</taxon>
        <taxon>Bacillota</taxon>
        <taxon>Bacilli</taxon>
        <taxon>Bacillales</taxon>
        <taxon>Bacillaceae</taxon>
        <taxon>Amphibacillus</taxon>
    </lineage>
</organism>
<protein>
    <recommendedName>
        <fullName evidence="4">YhhN-like protein</fullName>
    </recommendedName>
</protein>
<gene>
    <name evidence="2" type="ORF">GCM10022410_05740</name>
</gene>
<evidence type="ECO:0000256" key="1">
    <source>
        <dbReference type="SAM" id="Phobius"/>
    </source>
</evidence>
<dbReference type="RefSeq" id="WP_344910139.1">
    <property type="nucleotide sequence ID" value="NZ_BAABDL010000026.1"/>
</dbReference>
<dbReference type="InterPro" id="IPR014617">
    <property type="entry name" value="YphA_Bacsu"/>
</dbReference>
<evidence type="ECO:0008006" key="4">
    <source>
        <dbReference type="Google" id="ProtNLM"/>
    </source>
</evidence>
<keyword evidence="1" id="KW-0812">Transmembrane</keyword>
<evidence type="ECO:0000313" key="3">
    <source>
        <dbReference type="Proteomes" id="UP001501734"/>
    </source>
</evidence>
<dbReference type="EMBL" id="BAABDL010000026">
    <property type="protein sequence ID" value="GAA4061570.1"/>
    <property type="molecule type" value="Genomic_DNA"/>
</dbReference>
<proteinExistence type="predicted"/>
<keyword evidence="3" id="KW-1185">Reference proteome</keyword>
<reference evidence="3" key="1">
    <citation type="journal article" date="2019" name="Int. J. Syst. Evol. Microbiol.">
        <title>The Global Catalogue of Microorganisms (GCM) 10K type strain sequencing project: providing services to taxonomists for standard genome sequencing and annotation.</title>
        <authorList>
            <consortium name="The Broad Institute Genomics Platform"/>
            <consortium name="The Broad Institute Genome Sequencing Center for Infectious Disease"/>
            <person name="Wu L."/>
            <person name="Ma J."/>
        </authorList>
    </citation>
    <scope>NUCLEOTIDE SEQUENCE [LARGE SCALE GENOMIC DNA]</scope>
    <source>
        <strain evidence="3">JCM 17250</strain>
    </source>
</reference>
<sequence>MVFYWLSWLAIVYFSLVDLKMNRTKRLLLWLVLVNIIFINQQLELGSYTVTIPYLYCLVIFWALILLKTMTYFNYYFLLCLILSYNGLKYILIINPIWLLVDQFLIIAILFATTLVIFIRNTQERIYLLMVACLTGEWLYAYNMKVLNWSIVLGESELFTSLYIAIFILYLVQAISNKSTSIHI</sequence>
<keyword evidence="1" id="KW-0472">Membrane</keyword>
<feature type="transmembrane region" description="Helical" evidence="1">
    <location>
        <begin position="126"/>
        <end position="143"/>
    </location>
</feature>